<gene>
    <name evidence="1" type="ORF">SCLCIDRAFT_53260</name>
</gene>
<reference evidence="2" key="2">
    <citation type="submission" date="2015-01" db="EMBL/GenBank/DDBJ databases">
        <title>Evolutionary Origins and Diversification of the Mycorrhizal Mutualists.</title>
        <authorList>
            <consortium name="DOE Joint Genome Institute"/>
            <consortium name="Mycorrhizal Genomics Consortium"/>
            <person name="Kohler A."/>
            <person name="Kuo A."/>
            <person name="Nagy L.G."/>
            <person name="Floudas D."/>
            <person name="Copeland A."/>
            <person name="Barry K.W."/>
            <person name="Cichocki N."/>
            <person name="Veneault-Fourrey C."/>
            <person name="LaButti K."/>
            <person name="Lindquist E.A."/>
            <person name="Lipzen A."/>
            <person name="Lundell T."/>
            <person name="Morin E."/>
            <person name="Murat C."/>
            <person name="Riley R."/>
            <person name="Ohm R."/>
            <person name="Sun H."/>
            <person name="Tunlid A."/>
            <person name="Henrissat B."/>
            <person name="Grigoriev I.V."/>
            <person name="Hibbett D.S."/>
            <person name="Martin F."/>
        </authorList>
    </citation>
    <scope>NUCLEOTIDE SEQUENCE [LARGE SCALE GENOMIC DNA]</scope>
    <source>
        <strain evidence="2">Foug A</strain>
    </source>
</reference>
<protein>
    <recommendedName>
        <fullName evidence="3">Myb/SANT-like domain-containing protein</fullName>
    </recommendedName>
</protein>
<organism evidence="1 2">
    <name type="scientific">Scleroderma citrinum Foug A</name>
    <dbReference type="NCBI Taxonomy" id="1036808"/>
    <lineage>
        <taxon>Eukaryota</taxon>
        <taxon>Fungi</taxon>
        <taxon>Dikarya</taxon>
        <taxon>Basidiomycota</taxon>
        <taxon>Agaricomycotina</taxon>
        <taxon>Agaricomycetes</taxon>
        <taxon>Agaricomycetidae</taxon>
        <taxon>Boletales</taxon>
        <taxon>Sclerodermatineae</taxon>
        <taxon>Sclerodermataceae</taxon>
        <taxon>Scleroderma</taxon>
    </lineage>
</organism>
<evidence type="ECO:0000313" key="2">
    <source>
        <dbReference type="Proteomes" id="UP000053989"/>
    </source>
</evidence>
<dbReference type="HOGENOM" id="CLU_082499_5_1_1"/>
<feature type="non-terminal residue" evidence="1">
    <location>
        <position position="1"/>
    </location>
</feature>
<name>A0A0C3DG83_9AGAM</name>
<evidence type="ECO:0000313" key="1">
    <source>
        <dbReference type="EMBL" id="KIM59700.1"/>
    </source>
</evidence>
<dbReference type="InParanoid" id="A0A0C3DG83"/>
<feature type="non-terminal residue" evidence="1">
    <location>
        <position position="129"/>
    </location>
</feature>
<dbReference type="OrthoDB" id="2690769at2759"/>
<dbReference type="AlphaFoldDB" id="A0A0C3DG83"/>
<dbReference type="Proteomes" id="UP000053989">
    <property type="component" value="Unassembled WGS sequence"/>
</dbReference>
<reference evidence="1 2" key="1">
    <citation type="submission" date="2014-04" db="EMBL/GenBank/DDBJ databases">
        <authorList>
            <consortium name="DOE Joint Genome Institute"/>
            <person name="Kuo A."/>
            <person name="Kohler A."/>
            <person name="Nagy L.G."/>
            <person name="Floudas D."/>
            <person name="Copeland A."/>
            <person name="Barry K.W."/>
            <person name="Cichocki N."/>
            <person name="Veneault-Fourrey C."/>
            <person name="LaButti K."/>
            <person name="Lindquist E.A."/>
            <person name="Lipzen A."/>
            <person name="Lundell T."/>
            <person name="Morin E."/>
            <person name="Murat C."/>
            <person name="Sun H."/>
            <person name="Tunlid A."/>
            <person name="Henrissat B."/>
            <person name="Grigoriev I.V."/>
            <person name="Hibbett D.S."/>
            <person name="Martin F."/>
            <person name="Nordberg H.P."/>
            <person name="Cantor M.N."/>
            <person name="Hua S.X."/>
        </authorList>
    </citation>
    <scope>NUCLEOTIDE SEQUENCE [LARGE SCALE GENOMIC DNA]</scope>
    <source>
        <strain evidence="1 2">Foug A</strain>
    </source>
</reference>
<sequence length="129" mass="15192">AQWNNIEIAKLVDYLYECHAQRGDTGNFRDTVYNSAAEYIWPFHTMGPIKTGKMVKNKWTWIKGIYNMIETWRSQSGYHWDDEYGANVQSLSEIALFDEFVARKGNAPFKNFRINGWPPYTQLREIFPS</sequence>
<keyword evidence="2" id="KW-1185">Reference proteome</keyword>
<proteinExistence type="predicted"/>
<dbReference type="STRING" id="1036808.A0A0C3DG83"/>
<evidence type="ECO:0008006" key="3">
    <source>
        <dbReference type="Google" id="ProtNLM"/>
    </source>
</evidence>
<accession>A0A0C3DG83</accession>
<dbReference type="EMBL" id="KN822070">
    <property type="protein sequence ID" value="KIM59700.1"/>
    <property type="molecule type" value="Genomic_DNA"/>
</dbReference>